<dbReference type="GO" id="GO:0003700">
    <property type="term" value="F:DNA-binding transcription factor activity"/>
    <property type="evidence" value="ECO:0007669"/>
    <property type="project" value="InterPro"/>
</dbReference>
<dbReference type="EMBL" id="AZCX01000001">
    <property type="protein sequence ID" value="KRK49344.1"/>
    <property type="molecule type" value="Genomic_DNA"/>
</dbReference>
<proteinExistence type="predicted"/>
<dbReference type="SUPFAM" id="SSF46785">
    <property type="entry name" value="Winged helix' DNA-binding domain"/>
    <property type="match status" value="1"/>
</dbReference>
<dbReference type="InterPro" id="IPR039422">
    <property type="entry name" value="MarR/SlyA-like"/>
</dbReference>
<dbReference type="Pfam" id="PF12802">
    <property type="entry name" value="MarR_2"/>
    <property type="match status" value="1"/>
</dbReference>
<dbReference type="AlphaFoldDB" id="A0A0R1HRT6"/>
<keyword evidence="3" id="KW-1185">Reference proteome</keyword>
<evidence type="ECO:0000313" key="2">
    <source>
        <dbReference type="EMBL" id="KRK49344.1"/>
    </source>
</evidence>
<dbReference type="InterPro" id="IPR000835">
    <property type="entry name" value="HTH_MarR-typ"/>
</dbReference>
<evidence type="ECO:0000259" key="1">
    <source>
        <dbReference type="PROSITE" id="PS50995"/>
    </source>
</evidence>
<dbReference type="PRINTS" id="PR00598">
    <property type="entry name" value="HTHMARR"/>
</dbReference>
<dbReference type="PANTHER" id="PTHR33164">
    <property type="entry name" value="TRANSCRIPTIONAL REGULATOR, MARR FAMILY"/>
    <property type="match status" value="1"/>
</dbReference>
<dbReference type="SMART" id="SM00347">
    <property type="entry name" value="HTH_MARR"/>
    <property type="match status" value="1"/>
</dbReference>
<accession>A0A0R1HRT6</accession>
<comment type="caution">
    <text evidence="2">The sequence shown here is derived from an EMBL/GenBank/DDBJ whole genome shotgun (WGS) entry which is preliminary data.</text>
</comment>
<evidence type="ECO:0000313" key="3">
    <source>
        <dbReference type="Proteomes" id="UP000050911"/>
    </source>
</evidence>
<dbReference type="PATRIC" id="fig|1302272.5.peg.265"/>
<dbReference type="InterPro" id="IPR036390">
    <property type="entry name" value="WH_DNA-bd_sf"/>
</dbReference>
<dbReference type="PROSITE" id="PS50995">
    <property type="entry name" value="HTH_MARR_2"/>
    <property type="match status" value="1"/>
</dbReference>
<reference evidence="2 3" key="1">
    <citation type="journal article" date="2015" name="Genome Announc.">
        <title>Expanding the biotechnology potential of lactobacilli through comparative genomics of 213 strains and associated genera.</title>
        <authorList>
            <person name="Sun Z."/>
            <person name="Harris H.M."/>
            <person name="McCann A."/>
            <person name="Guo C."/>
            <person name="Argimon S."/>
            <person name="Zhang W."/>
            <person name="Yang X."/>
            <person name="Jeffery I.B."/>
            <person name="Cooney J.C."/>
            <person name="Kagawa T.F."/>
            <person name="Liu W."/>
            <person name="Song Y."/>
            <person name="Salvetti E."/>
            <person name="Wrobel A."/>
            <person name="Rasinkangas P."/>
            <person name="Parkhill J."/>
            <person name="Rea M.C."/>
            <person name="O'Sullivan O."/>
            <person name="Ritari J."/>
            <person name="Douillard F.P."/>
            <person name="Paul Ross R."/>
            <person name="Yang R."/>
            <person name="Briner A.E."/>
            <person name="Felis G.E."/>
            <person name="de Vos W.M."/>
            <person name="Barrangou R."/>
            <person name="Klaenhammer T.R."/>
            <person name="Caufield P.W."/>
            <person name="Cui Y."/>
            <person name="Zhang H."/>
            <person name="O'Toole P.W."/>
        </authorList>
    </citation>
    <scope>NUCLEOTIDE SEQUENCE [LARGE SCALE GENOMIC DNA]</scope>
    <source>
        <strain evidence="2 3">JCM 15530</strain>
    </source>
</reference>
<dbReference type="PANTHER" id="PTHR33164:SF43">
    <property type="entry name" value="HTH-TYPE TRANSCRIPTIONAL REPRESSOR YETL"/>
    <property type="match status" value="1"/>
</dbReference>
<dbReference type="InterPro" id="IPR036388">
    <property type="entry name" value="WH-like_DNA-bd_sf"/>
</dbReference>
<protein>
    <recommendedName>
        <fullName evidence="1">HTH marR-type domain-containing protein</fullName>
    </recommendedName>
</protein>
<gene>
    <name evidence="2" type="ORF">FC96_GL000268</name>
</gene>
<name>A0A0R1HRT6_9LACO</name>
<sequence length="155" mass="17303">MYNTNDHYSLGGSLSLETTLEALGHASKIFQSKLSKLTKLQNITIAEWTLLKQIAAGLITQDQMASALGLDNSTLSRQLKSLTEKALVTKTAVGQDRRQLKYSLDEVGESALTLVNTAYEQTVQAVFKHWPEEEQQQLQIMLNRLTHSISKVVEK</sequence>
<organism evidence="2 3">
    <name type="scientific">Secundilactobacillus kimchicus JCM 15530</name>
    <dbReference type="NCBI Taxonomy" id="1302272"/>
    <lineage>
        <taxon>Bacteria</taxon>
        <taxon>Bacillati</taxon>
        <taxon>Bacillota</taxon>
        <taxon>Bacilli</taxon>
        <taxon>Lactobacillales</taxon>
        <taxon>Lactobacillaceae</taxon>
        <taxon>Secundilactobacillus</taxon>
    </lineage>
</organism>
<dbReference type="STRING" id="1302272.FC96_GL000268"/>
<dbReference type="Gene3D" id="1.10.10.10">
    <property type="entry name" value="Winged helix-like DNA-binding domain superfamily/Winged helix DNA-binding domain"/>
    <property type="match status" value="1"/>
</dbReference>
<feature type="domain" description="HTH marR-type" evidence="1">
    <location>
        <begin position="16"/>
        <end position="147"/>
    </location>
</feature>
<dbReference type="Proteomes" id="UP000050911">
    <property type="component" value="Unassembled WGS sequence"/>
</dbReference>
<dbReference type="GO" id="GO:0006950">
    <property type="term" value="P:response to stress"/>
    <property type="evidence" value="ECO:0007669"/>
    <property type="project" value="TreeGrafter"/>
</dbReference>